<protein>
    <submittedName>
        <fullName evidence="6">Transcriptional regulator</fullName>
    </submittedName>
</protein>
<sequence>MIEKKDMAEKKKTRSEIKRAAILEAATSAFKEFGVQSTSMDKLAHIAGVSKRTVYNHFASKEALVMHLVSDLWQRAMVDIEVQYQSDKPLKEQLVALLNMELEFIGSREYLDLSRVAFGHLFYNSEELQKEIEKISAQETAIHRWIKSAVEDKRLKPLDVEFANSQLHSLIKGSGFWPQLMGMKSELSKEEMRIIAEESAEMFVCRYQV</sequence>
<evidence type="ECO:0000256" key="1">
    <source>
        <dbReference type="ARBA" id="ARBA00023015"/>
    </source>
</evidence>
<dbReference type="PRINTS" id="PR00455">
    <property type="entry name" value="HTHTETR"/>
</dbReference>
<evidence type="ECO:0000259" key="5">
    <source>
        <dbReference type="PROSITE" id="PS50977"/>
    </source>
</evidence>
<dbReference type="PROSITE" id="PS01081">
    <property type="entry name" value="HTH_TETR_1"/>
    <property type="match status" value="1"/>
</dbReference>
<dbReference type="GO" id="GO:0003700">
    <property type="term" value="F:DNA-binding transcription factor activity"/>
    <property type="evidence" value="ECO:0007669"/>
    <property type="project" value="TreeGrafter"/>
</dbReference>
<dbReference type="PANTHER" id="PTHR30055">
    <property type="entry name" value="HTH-TYPE TRANSCRIPTIONAL REGULATOR RUTR"/>
    <property type="match status" value="1"/>
</dbReference>
<dbReference type="SUPFAM" id="SSF46689">
    <property type="entry name" value="Homeodomain-like"/>
    <property type="match status" value="1"/>
</dbReference>
<dbReference type="PANTHER" id="PTHR30055:SF224">
    <property type="entry name" value="TRANSCRIPTIONAL REGULATOR TETR FAMILY"/>
    <property type="match status" value="1"/>
</dbReference>
<dbReference type="Gene3D" id="1.10.10.60">
    <property type="entry name" value="Homeodomain-like"/>
    <property type="match status" value="1"/>
</dbReference>
<dbReference type="PROSITE" id="PS50977">
    <property type="entry name" value="HTH_TETR_2"/>
    <property type="match status" value="1"/>
</dbReference>
<dbReference type="InterPro" id="IPR050109">
    <property type="entry name" value="HTH-type_TetR-like_transc_reg"/>
</dbReference>
<dbReference type="InterPro" id="IPR039536">
    <property type="entry name" value="TetR_C_Proteobacteria"/>
</dbReference>
<dbReference type="EMBL" id="BSNX01000012">
    <property type="protein sequence ID" value="GLQ72275.1"/>
    <property type="molecule type" value="Genomic_DNA"/>
</dbReference>
<dbReference type="InterPro" id="IPR001647">
    <property type="entry name" value="HTH_TetR"/>
</dbReference>
<evidence type="ECO:0000256" key="3">
    <source>
        <dbReference type="ARBA" id="ARBA00023163"/>
    </source>
</evidence>
<dbReference type="AlphaFoldDB" id="A0AAV5NPA6"/>
<keyword evidence="1" id="KW-0805">Transcription regulation</keyword>
<dbReference type="InterPro" id="IPR023772">
    <property type="entry name" value="DNA-bd_HTH_TetR-type_CS"/>
</dbReference>
<evidence type="ECO:0000256" key="2">
    <source>
        <dbReference type="ARBA" id="ARBA00023125"/>
    </source>
</evidence>
<keyword evidence="2 4" id="KW-0238">DNA-binding</keyword>
<dbReference type="Gene3D" id="1.10.357.10">
    <property type="entry name" value="Tetracycline Repressor, domain 2"/>
    <property type="match status" value="1"/>
</dbReference>
<keyword evidence="7" id="KW-1185">Reference proteome</keyword>
<dbReference type="FunFam" id="1.10.10.60:FF:000141">
    <property type="entry name" value="TetR family transcriptional regulator"/>
    <property type="match status" value="1"/>
</dbReference>
<comment type="caution">
    <text evidence="6">The sequence shown here is derived from an EMBL/GenBank/DDBJ whole genome shotgun (WGS) entry which is preliminary data.</text>
</comment>
<evidence type="ECO:0000313" key="6">
    <source>
        <dbReference type="EMBL" id="GLQ72275.1"/>
    </source>
</evidence>
<dbReference type="InterPro" id="IPR009057">
    <property type="entry name" value="Homeodomain-like_sf"/>
</dbReference>
<name>A0AAV5NPA6_9VIBR</name>
<dbReference type="GO" id="GO:0000976">
    <property type="term" value="F:transcription cis-regulatory region binding"/>
    <property type="evidence" value="ECO:0007669"/>
    <property type="project" value="TreeGrafter"/>
</dbReference>
<dbReference type="Pfam" id="PF00440">
    <property type="entry name" value="TetR_N"/>
    <property type="match status" value="1"/>
</dbReference>
<keyword evidence="3" id="KW-0804">Transcription</keyword>
<accession>A0AAV5NPA6</accession>
<evidence type="ECO:0000256" key="4">
    <source>
        <dbReference type="PROSITE-ProRule" id="PRU00335"/>
    </source>
</evidence>
<evidence type="ECO:0000313" key="7">
    <source>
        <dbReference type="Proteomes" id="UP001156690"/>
    </source>
</evidence>
<gene>
    <name evidence="6" type="ORF">GCM10007932_16350</name>
</gene>
<dbReference type="Proteomes" id="UP001156690">
    <property type="component" value="Unassembled WGS sequence"/>
</dbReference>
<feature type="domain" description="HTH tetR-type" evidence="5">
    <location>
        <begin position="16"/>
        <end position="76"/>
    </location>
</feature>
<reference evidence="7" key="1">
    <citation type="journal article" date="2019" name="Int. J. Syst. Evol. Microbiol.">
        <title>The Global Catalogue of Microorganisms (GCM) 10K type strain sequencing project: providing services to taxonomists for standard genome sequencing and annotation.</title>
        <authorList>
            <consortium name="The Broad Institute Genomics Platform"/>
            <consortium name="The Broad Institute Genome Sequencing Center for Infectious Disease"/>
            <person name="Wu L."/>
            <person name="Ma J."/>
        </authorList>
    </citation>
    <scope>NUCLEOTIDE SEQUENCE [LARGE SCALE GENOMIC DNA]</scope>
    <source>
        <strain evidence="7">NBRC 15640</strain>
    </source>
</reference>
<proteinExistence type="predicted"/>
<organism evidence="6 7">
    <name type="scientific">Vibrio penaeicida</name>
    <dbReference type="NCBI Taxonomy" id="104609"/>
    <lineage>
        <taxon>Bacteria</taxon>
        <taxon>Pseudomonadati</taxon>
        <taxon>Pseudomonadota</taxon>
        <taxon>Gammaproteobacteria</taxon>
        <taxon>Vibrionales</taxon>
        <taxon>Vibrionaceae</taxon>
        <taxon>Vibrio</taxon>
    </lineage>
</organism>
<dbReference type="Pfam" id="PF14246">
    <property type="entry name" value="TetR_C_7"/>
    <property type="match status" value="1"/>
</dbReference>
<feature type="DNA-binding region" description="H-T-H motif" evidence="4">
    <location>
        <begin position="39"/>
        <end position="58"/>
    </location>
</feature>